<dbReference type="RefSeq" id="WP_092639442.1">
    <property type="nucleotide sequence ID" value="NZ_FNID01000012.1"/>
</dbReference>
<dbReference type="OrthoDB" id="359066at2"/>
<keyword evidence="2" id="KW-1185">Reference proteome</keyword>
<reference evidence="1 2" key="1">
    <citation type="submission" date="2016-10" db="EMBL/GenBank/DDBJ databases">
        <authorList>
            <person name="de Groot N.N."/>
        </authorList>
    </citation>
    <scope>NUCLEOTIDE SEQUENCE [LARGE SCALE GENOMIC DNA]</scope>
    <source>
        <strain evidence="1 2">CGMCC 1.5012</strain>
    </source>
</reference>
<protein>
    <recommendedName>
        <fullName evidence="3">ASCH domain-containing protein</fullName>
    </recommendedName>
</protein>
<dbReference type="AlphaFoldDB" id="A0A1G9Z1Y7"/>
<organism evidence="1 2">
    <name type="scientific">Acetanaerobacterium elongatum</name>
    <dbReference type="NCBI Taxonomy" id="258515"/>
    <lineage>
        <taxon>Bacteria</taxon>
        <taxon>Bacillati</taxon>
        <taxon>Bacillota</taxon>
        <taxon>Clostridia</taxon>
        <taxon>Eubacteriales</taxon>
        <taxon>Oscillospiraceae</taxon>
        <taxon>Acetanaerobacterium</taxon>
    </lineage>
</organism>
<evidence type="ECO:0000313" key="2">
    <source>
        <dbReference type="Proteomes" id="UP000199182"/>
    </source>
</evidence>
<gene>
    <name evidence="1" type="ORF">SAMN05192585_11243</name>
</gene>
<evidence type="ECO:0000313" key="1">
    <source>
        <dbReference type="EMBL" id="SDN14666.1"/>
    </source>
</evidence>
<evidence type="ECO:0008006" key="3">
    <source>
        <dbReference type="Google" id="ProtNLM"/>
    </source>
</evidence>
<sequence length="147" mass="16702">MMKAITEMQPYGTLIIDGYKHYETHSRKTNIRGRVAIHAAKKHNIPHSVFEKIARALRIPDNKYVGSWLYYLELNYPPIYFGAVLGTVEILDCIPVEQIRDKLSPAELAMGDYSDGRYAYKLACPIKFAEPIPAKGSQGWWNWDGGA</sequence>
<name>A0A1G9Z1Y7_9FIRM</name>
<dbReference type="Gene3D" id="2.30.130.30">
    <property type="entry name" value="Hypothetical protein"/>
    <property type="match status" value="1"/>
</dbReference>
<proteinExistence type="predicted"/>
<accession>A0A1G9Z1Y7</accession>
<dbReference type="STRING" id="258515.SAMN05192585_11243"/>
<dbReference type="InterPro" id="IPR015947">
    <property type="entry name" value="PUA-like_sf"/>
</dbReference>
<dbReference type="Proteomes" id="UP000199182">
    <property type="component" value="Unassembled WGS sequence"/>
</dbReference>
<dbReference type="SUPFAM" id="SSF88697">
    <property type="entry name" value="PUA domain-like"/>
    <property type="match status" value="1"/>
</dbReference>
<dbReference type="EMBL" id="FNID01000012">
    <property type="protein sequence ID" value="SDN14666.1"/>
    <property type="molecule type" value="Genomic_DNA"/>
</dbReference>